<keyword evidence="2" id="KW-1185">Reference proteome</keyword>
<proteinExistence type="predicted"/>
<accession>A0AB34K813</accession>
<dbReference type="AlphaFoldDB" id="A0AB34K813"/>
<dbReference type="Proteomes" id="UP001515480">
    <property type="component" value="Unassembled WGS sequence"/>
</dbReference>
<protein>
    <recommendedName>
        <fullName evidence="3">SprT-like domain-containing protein</fullName>
    </recommendedName>
</protein>
<comment type="caution">
    <text evidence="1">The sequence shown here is derived from an EMBL/GenBank/DDBJ whole genome shotgun (WGS) entry which is preliminary data.</text>
</comment>
<reference evidence="1 2" key="1">
    <citation type="journal article" date="2024" name="Science">
        <title>Giant polyketide synthase enzymes in the biosynthesis of giant marine polyether toxins.</title>
        <authorList>
            <person name="Fallon T.R."/>
            <person name="Shende V.V."/>
            <person name="Wierzbicki I.H."/>
            <person name="Pendleton A.L."/>
            <person name="Watervoot N.F."/>
            <person name="Auber R.P."/>
            <person name="Gonzalez D.J."/>
            <person name="Wisecaver J.H."/>
            <person name="Moore B.S."/>
        </authorList>
    </citation>
    <scope>NUCLEOTIDE SEQUENCE [LARGE SCALE GENOMIC DNA]</scope>
    <source>
        <strain evidence="1 2">12B1</strain>
    </source>
</reference>
<organism evidence="1 2">
    <name type="scientific">Prymnesium parvum</name>
    <name type="common">Toxic golden alga</name>
    <dbReference type="NCBI Taxonomy" id="97485"/>
    <lineage>
        <taxon>Eukaryota</taxon>
        <taxon>Haptista</taxon>
        <taxon>Haptophyta</taxon>
        <taxon>Prymnesiophyceae</taxon>
        <taxon>Prymnesiales</taxon>
        <taxon>Prymnesiaceae</taxon>
        <taxon>Prymnesium</taxon>
    </lineage>
</organism>
<evidence type="ECO:0000313" key="1">
    <source>
        <dbReference type="EMBL" id="KAL1528805.1"/>
    </source>
</evidence>
<gene>
    <name evidence="1" type="ORF">AB1Y20_010129</name>
</gene>
<name>A0AB34K813_PRYPA</name>
<evidence type="ECO:0000313" key="2">
    <source>
        <dbReference type="Proteomes" id="UP001515480"/>
    </source>
</evidence>
<dbReference type="EMBL" id="JBGBPQ010000002">
    <property type="protein sequence ID" value="KAL1528805.1"/>
    <property type="molecule type" value="Genomic_DNA"/>
</dbReference>
<evidence type="ECO:0008006" key="3">
    <source>
        <dbReference type="Google" id="ProtNLM"/>
    </source>
</evidence>
<sequence length="232" mass="26401">MPRLLTHALGMRSLGSRCHSFHQIVGLQGDVLDTMASIALLKPSALVPLDHLPVSRLRRDAFKLHGVCRFRRTGDDFVAHKIALHPELLDDERWHGYARFVLYHEYLHALGFRRHNSTFRTLERLWDYTPLGRADAAVLEVASSGGTLSDAKPPIRELGAWSFTNHLIARQYPWTWVCPNCKRLHHRKRRQNGRLTCANPIHARGTPLFDVPTVEAIAWAPRAMLRATSVSD</sequence>